<dbReference type="PANTHER" id="PTHR30244:SF34">
    <property type="entry name" value="DTDP-4-AMINO-4,6-DIDEOXYGALACTOSE TRANSAMINASE"/>
    <property type="match status" value="1"/>
</dbReference>
<evidence type="ECO:0000313" key="4">
    <source>
        <dbReference type="EMBL" id="MBN1574486.1"/>
    </source>
</evidence>
<dbReference type="NCBIfam" id="TIGR03588">
    <property type="entry name" value="PseC"/>
    <property type="match status" value="1"/>
</dbReference>
<dbReference type="InterPro" id="IPR015424">
    <property type="entry name" value="PyrdxlP-dep_Trfase"/>
</dbReference>
<evidence type="ECO:0000313" key="5">
    <source>
        <dbReference type="Proteomes" id="UP000809273"/>
    </source>
</evidence>
<feature type="active site" description="Proton acceptor" evidence="1">
    <location>
        <position position="183"/>
    </location>
</feature>
<dbReference type="Proteomes" id="UP000809273">
    <property type="component" value="Unassembled WGS sequence"/>
</dbReference>
<dbReference type="CDD" id="cd00616">
    <property type="entry name" value="AHBA_syn"/>
    <property type="match status" value="1"/>
</dbReference>
<evidence type="ECO:0000256" key="1">
    <source>
        <dbReference type="PIRSR" id="PIRSR000390-1"/>
    </source>
</evidence>
<dbReference type="GO" id="GO:0030170">
    <property type="term" value="F:pyridoxal phosphate binding"/>
    <property type="evidence" value="ECO:0007669"/>
    <property type="project" value="TreeGrafter"/>
</dbReference>
<dbReference type="EC" id="2.6.1.92" evidence="4"/>
<dbReference type="Gene3D" id="3.40.640.10">
    <property type="entry name" value="Type I PLP-dependent aspartate aminotransferase-like (Major domain)"/>
    <property type="match status" value="1"/>
</dbReference>
<comment type="similarity">
    <text evidence="3">Belongs to the DegT/DnrJ/EryC1 family.</text>
</comment>
<keyword evidence="4" id="KW-0032">Aminotransferase</keyword>
<dbReference type="AlphaFoldDB" id="A0A9D8PP05"/>
<keyword evidence="4" id="KW-0808">Transferase</keyword>
<protein>
    <submittedName>
        <fullName evidence="4">UDP-4-amino-4, 6-dideoxy-N-acetyl-beta-L-altrosamine transaminase</fullName>
        <ecNumber evidence="4">2.6.1.92</ecNumber>
    </submittedName>
</protein>
<dbReference type="GO" id="GO:0000271">
    <property type="term" value="P:polysaccharide biosynthetic process"/>
    <property type="evidence" value="ECO:0007669"/>
    <property type="project" value="TreeGrafter"/>
</dbReference>
<name>A0A9D8PP05_9DELT</name>
<dbReference type="GO" id="GO:0008483">
    <property type="term" value="F:transaminase activity"/>
    <property type="evidence" value="ECO:0007669"/>
    <property type="project" value="UniProtKB-KW"/>
</dbReference>
<dbReference type="InterPro" id="IPR020026">
    <property type="entry name" value="PseC"/>
</dbReference>
<comment type="caution">
    <text evidence="4">The sequence shown here is derived from an EMBL/GenBank/DDBJ whole genome shotgun (WGS) entry which is preliminary data.</text>
</comment>
<sequence>MNKYIPYGRQSIDEDDIQSVEEVLRSDWLTTGPMIGTFENEFAKKVGARHAVAFSSGTAALHATMYAIGIEAGDEVIVPPMTFLATANTVVYQKGMPVFADVEKDTLLIDPAQIEEKITPKTRAVVCVDYAGQPCNYDAVQEITNRHGLVLVGDSCHALGASYKDRSVGSIADLTAFSFHPVKHITTGEGGMVTTDNLEFAERMRIFRNHGIDTDQKERSEKGTWIYEMVGLGYNYRITDFQCALGLSQLKKLDGWVKKRREIAKRYDEAFSEQSNFKPLAVRPDVSHSYHLYVILLNLDLLKKGREEIFTGLRSRGIGVNVHYIPVHLQPYYRDNLGTGKGLCPVSEDAYERIISLPIFPSMSDGDVERVISEVIEGAA</sequence>
<dbReference type="PANTHER" id="PTHR30244">
    <property type="entry name" value="TRANSAMINASE"/>
    <property type="match status" value="1"/>
</dbReference>
<dbReference type="EMBL" id="JAFGIX010000080">
    <property type="protein sequence ID" value="MBN1574486.1"/>
    <property type="molecule type" value="Genomic_DNA"/>
</dbReference>
<dbReference type="InterPro" id="IPR000653">
    <property type="entry name" value="DegT/StrS_aminotransferase"/>
</dbReference>
<evidence type="ECO:0000256" key="2">
    <source>
        <dbReference type="PIRSR" id="PIRSR000390-2"/>
    </source>
</evidence>
<gene>
    <name evidence="4" type="primary">pseC</name>
    <name evidence="4" type="ORF">JW984_14915</name>
</gene>
<accession>A0A9D8PP05</accession>
<organism evidence="4 5">
    <name type="scientific">Candidatus Zymogenus saltonus</name>
    <dbReference type="NCBI Taxonomy" id="2844893"/>
    <lineage>
        <taxon>Bacteria</taxon>
        <taxon>Deltaproteobacteria</taxon>
        <taxon>Candidatus Zymogenia</taxon>
        <taxon>Candidatus Zymogeniales</taxon>
        <taxon>Candidatus Zymogenaceae</taxon>
        <taxon>Candidatus Zymogenus</taxon>
    </lineage>
</organism>
<dbReference type="InterPro" id="IPR015421">
    <property type="entry name" value="PyrdxlP-dep_Trfase_major"/>
</dbReference>
<reference evidence="4" key="2">
    <citation type="submission" date="2021-01" db="EMBL/GenBank/DDBJ databases">
        <authorList>
            <person name="Hahn C.R."/>
            <person name="Youssef N.H."/>
            <person name="Elshahed M."/>
        </authorList>
    </citation>
    <scope>NUCLEOTIDE SEQUENCE</scope>
    <source>
        <strain evidence="4">Zod_Metabat.24</strain>
    </source>
</reference>
<dbReference type="Pfam" id="PF01041">
    <property type="entry name" value="DegT_DnrJ_EryC1"/>
    <property type="match status" value="1"/>
</dbReference>
<keyword evidence="2 3" id="KW-0663">Pyridoxal phosphate</keyword>
<dbReference type="PIRSF" id="PIRSF000390">
    <property type="entry name" value="PLP_StrS"/>
    <property type="match status" value="1"/>
</dbReference>
<evidence type="ECO:0000256" key="3">
    <source>
        <dbReference type="RuleBase" id="RU004508"/>
    </source>
</evidence>
<dbReference type="SUPFAM" id="SSF53383">
    <property type="entry name" value="PLP-dependent transferases"/>
    <property type="match status" value="1"/>
</dbReference>
<dbReference type="InterPro" id="IPR015422">
    <property type="entry name" value="PyrdxlP-dep_Trfase_small"/>
</dbReference>
<proteinExistence type="inferred from homology"/>
<feature type="modified residue" description="N6-(pyridoxal phosphate)lysine" evidence="2">
    <location>
        <position position="183"/>
    </location>
</feature>
<reference evidence="4" key="1">
    <citation type="journal article" date="2021" name="Environ. Microbiol.">
        <title>Genomic characterization of three novel Desulfobacterota classes expand the metabolic and phylogenetic diversity of the phylum.</title>
        <authorList>
            <person name="Murphy C.L."/>
            <person name="Biggerstaff J."/>
            <person name="Eichhorn A."/>
            <person name="Ewing E."/>
            <person name="Shahan R."/>
            <person name="Soriano D."/>
            <person name="Stewart S."/>
            <person name="VanMol K."/>
            <person name="Walker R."/>
            <person name="Walters P."/>
            <person name="Elshahed M.S."/>
            <person name="Youssef N.H."/>
        </authorList>
    </citation>
    <scope>NUCLEOTIDE SEQUENCE</scope>
    <source>
        <strain evidence="4">Zod_Metabat.24</strain>
    </source>
</reference>
<dbReference type="Gene3D" id="3.90.1150.10">
    <property type="entry name" value="Aspartate Aminotransferase, domain 1"/>
    <property type="match status" value="1"/>
</dbReference>